<dbReference type="Gene3D" id="3.10.180.10">
    <property type="entry name" value="2,3-Dihydroxybiphenyl 1,2-Dioxygenase, domain 1"/>
    <property type="match status" value="1"/>
</dbReference>
<evidence type="ECO:0000256" key="1">
    <source>
        <dbReference type="SAM" id="MobiDB-lite"/>
    </source>
</evidence>
<sequence>MASGGGRRRGPPRRRPRRRRALGAAGGGTPDHGLPQRERPPDAGAGPGPERLARAPRCGLRGVVAEHDRLLLTAGHGGAPGSSPHGPRGGHVPITSVIDHVAAAVPDPRVASQRWVDELGGGTLNDASGEHFATRQIRYTGGGKLELLAPPPDDDSPDNFVRRFLDRRGAGVHHVTLKVPELHPALREMQAAGYEVVDVQDTHPHWWEGFMRPSQVGGLIVQVAQSSLSAEEWAAQFGRIPEAPHREAAELRGPLLAHPDLGVARELWGLLGGDVRDEGDRLLVAWPDSVLTVAIVHGKSAGPRGLRFAGSGTLPPDNAAGPAVLEESARDRG</sequence>
<accession>A0A411YDY9</accession>
<dbReference type="InterPro" id="IPR029068">
    <property type="entry name" value="Glyas_Bleomycin-R_OHBP_Dase"/>
</dbReference>
<dbReference type="InterPro" id="IPR037523">
    <property type="entry name" value="VOC_core"/>
</dbReference>
<keyword evidence="4" id="KW-1185">Reference proteome</keyword>
<dbReference type="OrthoDB" id="5244171at2"/>
<dbReference type="Pfam" id="PF13669">
    <property type="entry name" value="Glyoxalase_4"/>
    <property type="match status" value="1"/>
</dbReference>
<name>A0A411YDY9_9ACTN</name>
<feature type="domain" description="VOC" evidence="2">
    <location>
        <begin position="97"/>
        <end position="226"/>
    </location>
</feature>
<gene>
    <name evidence="3" type="ORF">ER308_07740</name>
</gene>
<feature type="compositionally biased region" description="Basic residues" evidence="1">
    <location>
        <begin position="1"/>
        <end position="21"/>
    </location>
</feature>
<feature type="region of interest" description="Disordered" evidence="1">
    <location>
        <begin position="307"/>
        <end position="333"/>
    </location>
</feature>
<proteinExistence type="predicted"/>
<feature type="region of interest" description="Disordered" evidence="1">
    <location>
        <begin position="1"/>
        <end position="56"/>
    </location>
</feature>
<organism evidence="3 4">
    <name type="scientific">Egibacter rhizosphaerae</name>
    <dbReference type="NCBI Taxonomy" id="1670831"/>
    <lineage>
        <taxon>Bacteria</taxon>
        <taxon>Bacillati</taxon>
        <taxon>Actinomycetota</taxon>
        <taxon>Nitriliruptoria</taxon>
        <taxon>Egibacterales</taxon>
        <taxon>Egibacteraceae</taxon>
        <taxon>Egibacter</taxon>
    </lineage>
</organism>
<dbReference type="SUPFAM" id="SSF54593">
    <property type="entry name" value="Glyoxalase/Bleomycin resistance protein/Dihydroxybiphenyl dioxygenase"/>
    <property type="match status" value="1"/>
</dbReference>
<dbReference type="AlphaFoldDB" id="A0A411YDY9"/>
<dbReference type="Proteomes" id="UP000291469">
    <property type="component" value="Chromosome"/>
</dbReference>
<dbReference type="EMBL" id="CP036402">
    <property type="protein sequence ID" value="QBI19454.1"/>
    <property type="molecule type" value="Genomic_DNA"/>
</dbReference>
<reference evidence="3 4" key="1">
    <citation type="submission" date="2019-01" db="EMBL/GenBank/DDBJ databases">
        <title>Egibacter rhizosphaerae EGI 80759T.</title>
        <authorList>
            <person name="Chen D.-D."/>
            <person name="Tian Y."/>
            <person name="Jiao J.-Y."/>
            <person name="Zhang X.-T."/>
            <person name="Zhang Y.-G."/>
            <person name="Zhang Y."/>
            <person name="Xiao M."/>
            <person name="Shu W.-S."/>
            <person name="Li W.-J."/>
        </authorList>
    </citation>
    <scope>NUCLEOTIDE SEQUENCE [LARGE SCALE GENOMIC DNA]</scope>
    <source>
        <strain evidence="3 4">EGI 80759</strain>
    </source>
</reference>
<evidence type="ECO:0000259" key="2">
    <source>
        <dbReference type="PROSITE" id="PS51819"/>
    </source>
</evidence>
<evidence type="ECO:0000313" key="3">
    <source>
        <dbReference type="EMBL" id="QBI19454.1"/>
    </source>
</evidence>
<dbReference type="PROSITE" id="PS51819">
    <property type="entry name" value="VOC"/>
    <property type="match status" value="1"/>
</dbReference>
<protein>
    <recommendedName>
        <fullName evidence="2">VOC domain-containing protein</fullName>
    </recommendedName>
</protein>
<evidence type="ECO:0000313" key="4">
    <source>
        <dbReference type="Proteomes" id="UP000291469"/>
    </source>
</evidence>
<dbReference type="KEGG" id="erz:ER308_07740"/>